<comment type="caution">
    <text evidence="2">The sequence shown here is derived from an EMBL/GenBank/DDBJ whole genome shotgun (WGS) entry which is preliminary data.</text>
</comment>
<proteinExistence type="predicted"/>
<dbReference type="CDD" id="cd05483">
    <property type="entry name" value="retropepsin_like_bacteria"/>
    <property type="match status" value="1"/>
</dbReference>
<dbReference type="InterPro" id="IPR036034">
    <property type="entry name" value="PDZ_sf"/>
</dbReference>
<gene>
    <name evidence="2" type="ORF">AW736_13610</name>
</gene>
<dbReference type="Gene3D" id="2.40.70.10">
    <property type="entry name" value="Acid Proteases"/>
    <property type="match status" value="1"/>
</dbReference>
<protein>
    <recommendedName>
        <fullName evidence="1">PDZ domain-containing protein</fullName>
    </recommendedName>
</protein>
<dbReference type="STRING" id="1184151.AW736_13610"/>
<dbReference type="SMART" id="SM00228">
    <property type="entry name" value="PDZ"/>
    <property type="match status" value="1"/>
</dbReference>
<keyword evidence="3" id="KW-1185">Reference proteome</keyword>
<dbReference type="Pfam" id="PF17820">
    <property type="entry name" value="PDZ_6"/>
    <property type="match status" value="1"/>
</dbReference>
<dbReference type="PROSITE" id="PS00141">
    <property type="entry name" value="ASP_PROTEASE"/>
    <property type="match status" value="1"/>
</dbReference>
<name>A0A178IJJ2_9BACT</name>
<dbReference type="RefSeq" id="WP_068770734.1">
    <property type="nucleotide sequence ID" value="NZ_CP109796.1"/>
</dbReference>
<dbReference type="InterPro" id="IPR041489">
    <property type="entry name" value="PDZ_6"/>
</dbReference>
<dbReference type="InterPro" id="IPR001969">
    <property type="entry name" value="Aspartic_peptidase_AS"/>
</dbReference>
<dbReference type="AlphaFoldDB" id="A0A178IJJ2"/>
<dbReference type="InterPro" id="IPR034122">
    <property type="entry name" value="Retropepsin-like_bacterial"/>
</dbReference>
<dbReference type="GO" id="GO:0006508">
    <property type="term" value="P:proteolysis"/>
    <property type="evidence" value="ECO:0007669"/>
    <property type="project" value="InterPro"/>
</dbReference>
<dbReference type="Gene3D" id="2.30.42.10">
    <property type="match status" value="1"/>
</dbReference>
<reference evidence="2 3" key="1">
    <citation type="submission" date="2016-01" db="EMBL/GenBank/DDBJ databases">
        <title>High potential of lignocellulose degradation of a new Verrucomicrobia species.</title>
        <authorList>
            <person name="Wang Y."/>
            <person name="Shi Y."/>
            <person name="Qiu Z."/>
            <person name="Liu S."/>
            <person name="Yang H."/>
        </authorList>
    </citation>
    <scope>NUCLEOTIDE SEQUENCE [LARGE SCALE GENOMIC DNA]</scope>
    <source>
        <strain evidence="2 3">TSB47</strain>
    </source>
</reference>
<evidence type="ECO:0000259" key="1">
    <source>
        <dbReference type="PROSITE" id="PS50106"/>
    </source>
</evidence>
<dbReference type="OrthoDB" id="198130at2"/>
<dbReference type="GO" id="GO:0004190">
    <property type="term" value="F:aspartic-type endopeptidase activity"/>
    <property type="evidence" value="ECO:0007669"/>
    <property type="project" value="InterPro"/>
</dbReference>
<dbReference type="EMBL" id="LRRQ01000099">
    <property type="protein sequence ID" value="OAM89286.1"/>
    <property type="molecule type" value="Genomic_DNA"/>
</dbReference>
<evidence type="ECO:0000313" key="2">
    <source>
        <dbReference type="EMBL" id="OAM89286.1"/>
    </source>
</evidence>
<organism evidence="2 3">
    <name type="scientific">Termitidicoccus mucosus</name>
    <dbReference type="NCBI Taxonomy" id="1184151"/>
    <lineage>
        <taxon>Bacteria</taxon>
        <taxon>Pseudomonadati</taxon>
        <taxon>Verrucomicrobiota</taxon>
        <taxon>Opitutia</taxon>
        <taxon>Opitutales</taxon>
        <taxon>Opitutaceae</taxon>
        <taxon>Termitidicoccus</taxon>
    </lineage>
</organism>
<dbReference type="SUPFAM" id="SSF50630">
    <property type="entry name" value="Acid proteases"/>
    <property type="match status" value="1"/>
</dbReference>
<dbReference type="Proteomes" id="UP000078486">
    <property type="component" value="Unassembled WGS sequence"/>
</dbReference>
<feature type="domain" description="PDZ" evidence="1">
    <location>
        <begin position="351"/>
        <end position="394"/>
    </location>
</feature>
<sequence length="419" mass="45358">MPRPRQNPPAAPAAPVRRPVFASRAAAGLLLAALVLAFSGCSNLTRLYKRESRPGQTKVRADVVEVKSQVIGSHFVVEAKGDKRGPWRFLIDTGSSVTLVSEEFYKANAMRDTRLSSSSVGVRSASGQVAYLQSGNVREIQLGNGGARFLNVPVLLYNCGELSAHLGVKIDGVLGFPLFRDTVFTLDYPRGRMTISPARREPPAQGRLIAFNNDQRTPIIPVQLGGETFAVLIDSGSDAPLMLNPVGLHPRFSVEPRPGAAVGTLTGDRNQVIGRLAGTLNLGGHQFEQPLADLTDQLSAIGGKILCHFRVTFMPARNQMLFYRDSDTPVTMGPLRSPGLSFSKTPAYWRVLGVVPGSPAEARGVRKGDLVSRINGEPVSNWSLQRFDAQVRHADEITFTFVRGSDEAPVIIPTFNLVP</sequence>
<dbReference type="SUPFAM" id="SSF50156">
    <property type="entry name" value="PDZ domain-like"/>
    <property type="match status" value="1"/>
</dbReference>
<accession>A0A178IJJ2</accession>
<dbReference type="InterPro" id="IPR021109">
    <property type="entry name" value="Peptidase_aspartic_dom_sf"/>
</dbReference>
<dbReference type="InterPro" id="IPR001478">
    <property type="entry name" value="PDZ"/>
</dbReference>
<evidence type="ECO:0000313" key="3">
    <source>
        <dbReference type="Proteomes" id="UP000078486"/>
    </source>
</evidence>
<dbReference type="PROSITE" id="PS50106">
    <property type="entry name" value="PDZ"/>
    <property type="match status" value="1"/>
</dbReference>
<dbReference type="Pfam" id="PF13650">
    <property type="entry name" value="Asp_protease_2"/>
    <property type="match status" value="1"/>
</dbReference>